<dbReference type="AlphaFoldDB" id="A0A2I1G6S8"/>
<proteinExistence type="predicted"/>
<sequence length="134" mass="15560">MRYNSKNISFTVDVYDPKVDVIAIREVVNPNGDELLRIISNVSPRTIRKFSFGYKWISQQKGWNHFLRVGNTKKDFQLNLRVITNTMNPRVDAVATREVVDPNKDKLLMIISNVSPKLYEYFHLDTNGISQQKS</sequence>
<keyword evidence="2" id="KW-1185">Reference proteome</keyword>
<dbReference type="Proteomes" id="UP000234323">
    <property type="component" value="Unassembled WGS sequence"/>
</dbReference>
<name>A0A2I1G6S8_9GLOM</name>
<gene>
    <name evidence="1" type="ORF">RhiirA4_456117</name>
</gene>
<protein>
    <submittedName>
        <fullName evidence="1">Uncharacterized protein</fullName>
    </submittedName>
</protein>
<dbReference type="EMBL" id="LLXI01000192">
    <property type="protein sequence ID" value="PKY42339.1"/>
    <property type="molecule type" value="Genomic_DNA"/>
</dbReference>
<reference evidence="1 2" key="1">
    <citation type="submission" date="2015-10" db="EMBL/GenBank/DDBJ databases">
        <title>Genome analyses suggest a sexual origin of heterokaryosis in a supposedly ancient asexual fungus.</title>
        <authorList>
            <person name="Ropars J."/>
            <person name="Sedzielewska K."/>
            <person name="Noel J."/>
            <person name="Charron P."/>
            <person name="Farinelli L."/>
            <person name="Marton T."/>
            <person name="Kruger M."/>
            <person name="Pelin A."/>
            <person name="Brachmann A."/>
            <person name="Corradi N."/>
        </authorList>
    </citation>
    <scope>NUCLEOTIDE SEQUENCE [LARGE SCALE GENOMIC DNA]</scope>
    <source>
        <strain evidence="1 2">A4</strain>
    </source>
</reference>
<comment type="caution">
    <text evidence="1">The sequence shown here is derived from an EMBL/GenBank/DDBJ whole genome shotgun (WGS) entry which is preliminary data.</text>
</comment>
<organism evidence="1 2">
    <name type="scientific">Rhizophagus irregularis</name>
    <dbReference type="NCBI Taxonomy" id="588596"/>
    <lineage>
        <taxon>Eukaryota</taxon>
        <taxon>Fungi</taxon>
        <taxon>Fungi incertae sedis</taxon>
        <taxon>Mucoromycota</taxon>
        <taxon>Glomeromycotina</taxon>
        <taxon>Glomeromycetes</taxon>
        <taxon>Glomerales</taxon>
        <taxon>Glomeraceae</taxon>
        <taxon>Rhizophagus</taxon>
    </lineage>
</organism>
<evidence type="ECO:0000313" key="2">
    <source>
        <dbReference type="Proteomes" id="UP000234323"/>
    </source>
</evidence>
<accession>A0A2I1G6S8</accession>
<evidence type="ECO:0000313" key="1">
    <source>
        <dbReference type="EMBL" id="PKY42339.1"/>
    </source>
</evidence>